<dbReference type="Proteomes" id="UP000320496">
    <property type="component" value="Chromosome"/>
</dbReference>
<feature type="binding site" evidence="11">
    <location>
        <position position="32"/>
    </location>
    <ligand>
        <name>substrate</name>
    </ligand>
</feature>
<dbReference type="CDD" id="cd00464">
    <property type="entry name" value="SK"/>
    <property type="match status" value="1"/>
</dbReference>
<dbReference type="GO" id="GO:0009423">
    <property type="term" value="P:chorismate biosynthetic process"/>
    <property type="evidence" value="ECO:0007669"/>
    <property type="project" value="UniProtKB-UniRule"/>
</dbReference>
<keyword evidence="9 11" id="KW-0057">Aromatic amino acid biosynthesis</keyword>
<evidence type="ECO:0000256" key="1">
    <source>
        <dbReference type="ARBA" id="ARBA00004842"/>
    </source>
</evidence>
<proteinExistence type="inferred from homology"/>
<keyword evidence="13" id="KW-1185">Reference proteome</keyword>
<keyword evidence="11" id="KW-0479">Metal-binding</keyword>
<keyword evidence="4 11" id="KW-0028">Amino-acid biosynthesis</keyword>
<keyword evidence="11" id="KW-0460">Magnesium</keyword>
<dbReference type="KEGG" id="mri:Mal4_08310"/>
<feature type="binding site" evidence="11">
    <location>
        <position position="14"/>
    </location>
    <ligand>
        <name>Mg(2+)</name>
        <dbReference type="ChEBI" id="CHEBI:18420"/>
    </ligand>
</feature>
<evidence type="ECO:0000256" key="7">
    <source>
        <dbReference type="ARBA" id="ARBA00022777"/>
    </source>
</evidence>
<evidence type="ECO:0000256" key="2">
    <source>
        <dbReference type="ARBA" id="ARBA00006997"/>
    </source>
</evidence>
<keyword evidence="11" id="KW-0963">Cytoplasm</keyword>
<evidence type="ECO:0000256" key="8">
    <source>
        <dbReference type="ARBA" id="ARBA00022840"/>
    </source>
</evidence>
<dbReference type="GO" id="GO:0005524">
    <property type="term" value="F:ATP binding"/>
    <property type="evidence" value="ECO:0007669"/>
    <property type="project" value="UniProtKB-UniRule"/>
</dbReference>
<dbReference type="AlphaFoldDB" id="A0A517Z234"/>
<organism evidence="12 13">
    <name type="scientific">Maioricimonas rarisocia</name>
    <dbReference type="NCBI Taxonomy" id="2528026"/>
    <lineage>
        <taxon>Bacteria</taxon>
        <taxon>Pseudomonadati</taxon>
        <taxon>Planctomycetota</taxon>
        <taxon>Planctomycetia</taxon>
        <taxon>Planctomycetales</taxon>
        <taxon>Planctomycetaceae</taxon>
        <taxon>Maioricimonas</taxon>
    </lineage>
</organism>
<dbReference type="PROSITE" id="PS01128">
    <property type="entry name" value="SHIKIMATE_KINASE"/>
    <property type="match status" value="1"/>
</dbReference>
<dbReference type="EC" id="2.7.1.71" evidence="3 11"/>
<feature type="binding site" evidence="11">
    <location>
        <position position="156"/>
    </location>
    <ligand>
        <name>ATP</name>
        <dbReference type="ChEBI" id="CHEBI:30616"/>
    </ligand>
</feature>
<keyword evidence="7 11" id="KW-0418">Kinase</keyword>
<feature type="binding site" evidence="11">
    <location>
        <position position="120"/>
    </location>
    <ligand>
        <name>ATP</name>
        <dbReference type="ChEBI" id="CHEBI:30616"/>
    </ligand>
</feature>
<feature type="binding site" evidence="11">
    <location>
        <position position="78"/>
    </location>
    <ligand>
        <name>substrate</name>
    </ligand>
</feature>
<feature type="binding site" evidence="11">
    <location>
        <begin position="10"/>
        <end position="15"/>
    </location>
    <ligand>
        <name>ATP</name>
        <dbReference type="ChEBI" id="CHEBI:30616"/>
    </ligand>
</feature>
<keyword evidence="5 11" id="KW-0808">Transferase</keyword>
<dbReference type="InterPro" id="IPR023000">
    <property type="entry name" value="Shikimate_kinase_CS"/>
</dbReference>
<evidence type="ECO:0000256" key="3">
    <source>
        <dbReference type="ARBA" id="ARBA00012154"/>
    </source>
</evidence>
<dbReference type="GO" id="GO:0000287">
    <property type="term" value="F:magnesium ion binding"/>
    <property type="evidence" value="ECO:0007669"/>
    <property type="project" value="UniProtKB-UniRule"/>
</dbReference>
<comment type="catalytic activity">
    <reaction evidence="10 11">
        <text>shikimate + ATP = 3-phosphoshikimate + ADP + H(+)</text>
        <dbReference type="Rhea" id="RHEA:13121"/>
        <dbReference type="ChEBI" id="CHEBI:15378"/>
        <dbReference type="ChEBI" id="CHEBI:30616"/>
        <dbReference type="ChEBI" id="CHEBI:36208"/>
        <dbReference type="ChEBI" id="CHEBI:145989"/>
        <dbReference type="ChEBI" id="CHEBI:456216"/>
        <dbReference type="EC" id="2.7.1.71"/>
    </reaction>
</comment>
<dbReference type="SUPFAM" id="SSF52540">
    <property type="entry name" value="P-loop containing nucleoside triphosphate hydrolases"/>
    <property type="match status" value="1"/>
</dbReference>
<dbReference type="UniPathway" id="UPA00053">
    <property type="reaction ID" value="UER00088"/>
</dbReference>
<comment type="similarity">
    <text evidence="2 11">Belongs to the shikimate kinase family.</text>
</comment>
<dbReference type="InterPro" id="IPR031322">
    <property type="entry name" value="Shikimate/glucono_kinase"/>
</dbReference>
<gene>
    <name evidence="11 12" type="primary">aroK</name>
    <name evidence="12" type="ORF">Mal4_08310</name>
</gene>
<dbReference type="HAMAP" id="MF_00109">
    <property type="entry name" value="Shikimate_kinase"/>
    <property type="match status" value="1"/>
</dbReference>
<evidence type="ECO:0000256" key="11">
    <source>
        <dbReference type="HAMAP-Rule" id="MF_00109"/>
    </source>
</evidence>
<dbReference type="OrthoDB" id="9800332at2"/>
<name>A0A517Z234_9PLAN</name>
<dbReference type="Pfam" id="PF01202">
    <property type="entry name" value="SKI"/>
    <property type="match status" value="1"/>
</dbReference>
<dbReference type="Gene3D" id="3.40.50.300">
    <property type="entry name" value="P-loop containing nucleotide triphosphate hydrolases"/>
    <property type="match status" value="1"/>
</dbReference>
<feature type="binding site" evidence="11">
    <location>
        <position position="56"/>
    </location>
    <ligand>
        <name>substrate</name>
    </ligand>
</feature>
<dbReference type="GO" id="GO:0009073">
    <property type="term" value="P:aromatic amino acid family biosynthetic process"/>
    <property type="evidence" value="ECO:0007669"/>
    <property type="project" value="UniProtKB-KW"/>
</dbReference>
<comment type="function">
    <text evidence="11">Catalyzes the specific phosphorylation of the 3-hydroxyl group of shikimic acid using ATP as a cosubstrate.</text>
</comment>
<comment type="subunit">
    <text evidence="11">Monomer.</text>
</comment>
<dbReference type="GO" id="GO:0004765">
    <property type="term" value="F:shikimate kinase activity"/>
    <property type="evidence" value="ECO:0007669"/>
    <property type="project" value="UniProtKB-UniRule"/>
</dbReference>
<evidence type="ECO:0000256" key="5">
    <source>
        <dbReference type="ARBA" id="ARBA00022679"/>
    </source>
</evidence>
<sequence>MMITLTGYRGTGKSSVAPLLANRLGWSWIDADAEIERRAGQSISDIFAAGGEPEFRRQERAVMVDLLSRDRLVIASGGGAILDEQTRRDMQQAGPVVWLEAEVDTILARMGTDETTTSRRPALTEHDPRAEVEQLLSIRGPLYEAVATIRVKTDQQTPEQIVEQLLTELPADVQETGR</sequence>
<dbReference type="GO" id="GO:0008652">
    <property type="term" value="P:amino acid biosynthetic process"/>
    <property type="evidence" value="ECO:0007669"/>
    <property type="project" value="UniProtKB-KW"/>
</dbReference>
<dbReference type="PANTHER" id="PTHR21087:SF16">
    <property type="entry name" value="SHIKIMATE KINASE 1, CHLOROPLASTIC"/>
    <property type="match status" value="1"/>
</dbReference>
<feature type="binding site" evidence="11">
    <location>
        <position position="139"/>
    </location>
    <ligand>
        <name>substrate</name>
    </ligand>
</feature>
<accession>A0A517Z234</accession>
<dbReference type="GO" id="GO:0005829">
    <property type="term" value="C:cytosol"/>
    <property type="evidence" value="ECO:0007669"/>
    <property type="project" value="TreeGrafter"/>
</dbReference>
<comment type="pathway">
    <text evidence="1 11">Metabolic intermediate biosynthesis; chorismate biosynthesis; chorismate from D-erythrose 4-phosphate and phosphoenolpyruvate: step 5/7.</text>
</comment>
<dbReference type="PANTHER" id="PTHR21087">
    <property type="entry name" value="SHIKIMATE KINASE"/>
    <property type="match status" value="1"/>
</dbReference>
<protein>
    <recommendedName>
        <fullName evidence="3 11">Shikimate kinase</fullName>
        <shortName evidence="11">SK</shortName>
        <ecNumber evidence="3 11">2.7.1.71</ecNumber>
    </recommendedName>
</protein>
<reference evidence="12 13" key="1">
    <citation type="submission" date="2019-02" db="EMBL/GenBank/DDBJ databases">
        <title>Deep-cultivation of Planctomycetes and their phenomic and genomic characterization uncovers novel biology.</title>
        <authorList>
            <person name="Wiegand S."/>
            <person name="Jogler M."/>
            <person name="Boedeker C."/>
            <person name="Pinto D."/>
            <person name="Vollmers J."/>
            <person name="Rivas-Marin E."/>
            <person name="Kohn T."/>
            <person name="Peeters S.H."/>
            <person name="Heuer A."/>
            <person name="Rast P."/>
            <person name="Oberbeckmann S."/>
            <person name="Bunk B."/>
            <person name="Jeske O."/>
            <person name="Meyerdierks A."/>
            <person name="Storesund J.E."/>
            <person name="Kallscheuer N."/>
            <person name="Luecker S."/>
            <person name="Lage O.M."/>
            <person name="Pohl T."/>
            <person name="Merkel B.J."/>
            <person name="Hornburger P."/>
            <person name="Mueller R.-W."/>
            <person name="Bruemmer F."/>
            <person name="Labrenz M."/>
            <person name="Spormann A.M."/>
            <person name="Op den Camp H."/>
            <person name="Overmann J."/>
            <person name="Amann R."/>
            <person name="Jetten M.S.M."/>
            <person name="Mascher T."/>
            <person name="Medema M.H."/>
            <person name="Devos D.P."/>
            <person name="Kaster A.-K."/>
            <person name="Ovreas L."/>
            <person name="Rohde M."/>
            <person name="Galperin M.Y."/>
            <person name="Jogler C."/>
        </authorList>
    </citation>
    <scope>NUCLEOTIDE SEQUENCE [LARGE SCALE GENOMIC DNA]</scope>
    <source>
        <strain evidence="12 13">Mal4</strain>
    </source>
</reference>
<dbReference type="PRINTS" id="PR01100">
    <property type="entry name" value="SHIKIMTKNASE"/>
</dbReference>
<evidence type="ECO:0000313" key="12">
    <source>
        <dbReference type="EMBL" id="QDU36544.1"/>
    </source>
</evidence>
<evidence type="ECO:0000256" key="6">
    <source>
        <dbReference type="ARBA" id="ARBA00022741"/>
    </source>
</evidence>
<dbReference type="InterPro" id="IPR000623">
    <property type="entry name" value="Shikimate_kinase/TSH1"/>
</dbReference>
<evidence type="ECO:0000256" key="10">
    <source>
        <dbReference type="ARBA" id="ARBA00048567"/>
    </source>
</evidence>
<evidence type="ECO:0000256" key="9">
    <source>
        <dbReference type="ARBA" id="ARBA00023141"/>
    </source>
</evidence>
<dbReference type="InterPro" id="IPR027417">
    <property type="entry name" value="P-loop_NTPase"/>
</dbReference>
<comment type="subcellular location">
    <subcellularLocation>
        <location evidence="11">Cytoplasm</location>
    </subcellularLocation>
</comment>
<keyword evidence="8 11" id="KW-0067">ATP-binding</keyword>
<keyword evidence="6 11" id="KW-0547">Nucleotide-binding</keyword>
<comment type="cofactor">
    <cofactor evidence="11">
        <name>Mg(2+)</name>
        <dbReference type="ChEBI" id="CHEBI:18420"/>
    </cofactor>
    <text evidence="11">Binds 1 Mg(2+) ion per subunit.</text>
</comment>
<evidence type="ECO:0000313" key="13">
    <source>
        <dbReference type="Proteomes" id="UP000320496"/>
    </source>
</evidence>
<evidence type="ECO:0000256" key="4">
    <source>
        <dbReference type="ARBA" id="ARBA00022605"/>
    </source>
</evidence>
<dbReference type="EMBL" id="CP036275">
    <property type="protein sequence ID" value="QDU36544.1"/>
    <property type="molecule type" value="Genomic_DNA"/>
</dbReference>